<organism evidence="1 2">
    <name type="scientific">Favolaschia claudopus</name>
    <dbReference type="NCBI Taxonomy" id="2862362"/>
    <lineage>
        <taxon>Eukaryota</taxon>
        <taxon>Fungi</taxon>
        <taxon>Dikarya</taxon>
        <taxon>Basidiomycota</taxon>
        <taxon>Agaricomycotina</taxon>
        <taxon>Agaricomycetes</taxon>
        <taxon>Agaricomycetidae</taxon>
        <taxon>Agaricales</taxon>
        <taxon>Marasmiineae</taxon>
        <taxon>Mycenaceae</taxon>
        <taxon>Favolaschia</taxon>
    </lineage>
</organism>
<dbReference type="EMBL" id="JAWWNJ010000002">
    <property type="protein sequence ID" value="KAK7062111.1"/>
    <property type="molecule type" value="Genomic_DNA"/>
</dbReference>
<dbReference type="InterPro" id="IPR036047">
    <property type="entry name" value="F-box-like_dom_sf"/>
</dbReference>
<name>A0AAW0EDC5_9AGAR</name>
<evidence type="ECO:0000313" key="2">
    <source>
        <dbReference type="Proteomes" id="UP001362999"/>
    </source>
</evidence>
<dbReference type="AlphaFoldDB" id="A0AAW0EDC5"/>
<dbReference type="Gene3D" id="1.20.1280.50">
    <property type="match status" value="1"/>
</dbReference>
<gene>
    <name evidence="1" type="ORF">R3P38DRAFT_2833473</name>
</gene>
<dbReference type="SUPFAM" id="SSF52047">
    <property type="entry name" value="RNI-like"/>
    <property type="match status" value="1"/>
</dbReference>
<protein>
    <recommendedName>
        <fullName evidence="3">F-box domain-containing protein</fullName>
    </recommendedName>
</protein>
<dbReference type="Gene3D" id="3.80.10.10">
    <property type="entry name" value="Ribonuclease Inhibitor"/>
    <property type="match status" value="1"/>
</dbReference>
<accession>A0AAW0EDC5</accession>
<keyword evidence="2" id="KW-1185">Reference proteome</keyword>
<comment type="caution">
    <text evidence="1">The sequence shown here is derived from an EMBL/GenBank/DDBJ whole genome shotgun (WGS) entry which is preliminary data.</text>
</comment>
<sequence>MGSPASFKALLPHYLSAYAHVSILTISSILRQPPQRDNNNMQDLLHAGLSSTRALHSRAYPILTLPPEITSEIFVRCLPAERQLDMVNPKEAPLLLMQVCSLWREIAMSTPELWADFDLEIGWPEPHLVDFSKAWLQRACDRPLAVNLSSCGLMSDIDNIDRFIAGLWGRSHKIHTLELKIAVEDLDVIDVSICGPNFRTLQRLSVQLQQGLGGGAVDREPIMLFHDTPALCEVRLSEIPPSSISLPWSQITRFCGEIYSVAECLEALSLMPNLRHCTFAAFDSISSPPRPFSTTAVHTNNLNPITHPHIQHLELSDSISDSFLLANSMDVLAFITLPALQTLQIRGVKDYSKTVLDSFLSRSSPALHRLSIHPLESQNGATELCFSPHFTSLPLMDLEVWYPDSHLLLRFLGKNPELLPKLRRLSLLGCRNVDNEASGNLAAPAANHQIQGESARPSYLQLFRVVSESGRTLSDTELALMRLGQLKASCN</sequence>
<dbReference type="SUPFAM" id="SSF81383">
    <property type="entry name" value="F-box domain"/>
    <property type="match status" value="1"/>
</dbReference>
<reference evidence="1 2" key="1">
    <citation type="journal article" date="2024" name="J Genomics">
        <title>Draft genome sequencing and assembly of Favolaschia claudopus CIRM-BRFM 2984 isolated from oak limbs.</title>
        <authorList>
            <person name="Navarro D."/>
            <person name="Drula E."/>
            <person name="Chaduli D."/>
            <person name="Cazenave R."/>
            <person name="Ahrendt S."/>
            <person name="Wang J."/>
            <person name="Lipzen A."/>
            <person name="Daum C."/>
            <person name="Barry K."/>
            <person name="Grigoriev I.V."/>
            <person name="Favel A."/>
            <person name="Rosso M.N."/>
            <person name="Martin F."/>
        </authorList>
    </citation>
    <scope>NUCLEOTIDE SEQUENCE [LARGE SCALE GENOMIC DNA]</scope>
    <source>
        <strain evidence="1 2">CIRM-BRFM 2984</strain>
    </source>
</reference>
<evidence type="ECO:0000313" key="1">
    <source>
        <dbReference type="EMBL" id="KAK7062111.1"/>
    </source>
</evidence>
<proteinExistence type="predicted"/>
<evidence type="ECO:0008006" key="3">
    <source>
        <dbReference type="Google" id="ProtNLM"/>
    </source>
</evidence>
<dbReference type="InterPro" id="IPR032675">
    <property type="entry name" value="LRR_dom_sf"/>
</dbReference>
<dbReference type="Proteomes" id="UP001362999">
    <property type="component" value="Unassembled WGS sequence"/>
</dbReference>